<dbReference type="EMBL" id="RZGK01000016">
    <property type="protein sequence ID" value="KAF9693293.1"/>
    <property type="molecule type" value="Genomic_DNA"/>
</dbReference>
<protein>
    <submittedName>
        <fullName evidence="3">Uncharacterized protein</fullName>
    </submittedName>
</protein>
<keyword evidence="2" id="KW-0472">Membrane</keyword>
<accession>A0A8H7MFP2</accession>
<organism evidence="3 4">
    <name type="scientific">Ascochyta lentis</name>
    <dbReference type="NCBI Taxonomy" id="205686"/>
    <lineage>
        <taxon>Eukaryota</taxon>
        <taxon>Fungi</taxon>
        <taxon>Dikarya</taxon>
        <taxon>Ascomycota</taxon>
        <taxon>Pezizomycotina</taxon>
        <taxon>Dothideomycetes</taxon>
        <taxon>Pleosporomycetidae</taxon>
        <taxon>Pleosporales</taxon>
        <taxon>Pleosporineae</taxon>
        <taxon>Didymellaceae</taxon>
        <taxon>Ascochyta</taxon>
    </lineage>
</organism>
<comment type="caution">
    <text evidence="3">The sequence shown here is derived from an EMBL/GenBank/DDBJ whole genome shotgun (WGS) entry which is preliminary data.</text>
</comment>
<reference evidence="3" key="2">
    <citation type="submission" date="2020-09" db="EMBL/GenBank/DDBJ databases">
        <title>Reference genome assembly for Australian Ascochyta lentis isolate Al4.</title>
        <authorList>
            <person name="Lee R.C."/>
            <person name="Farfan-Caceres L.M."/>
            <person name="Debler J.W."/>
            <person name="Williams A.H."/>
            <person name="Henares B.M."/>
        </authorList>
    </citation>
    <scope>NUCLEOTIDE SEQUENCE</scope>
    <source>
        <strain evidence="3">Al4</strain>
    </source>
</reference>
<feature type="region of interest" description="Disordered" evidence="1">
    <location>
        <begin position="307"/>
        <end position="356"/>
    </location>
</feature>
<evidence type="ECO:0000256" key="1">
    <source>
        <dbReference type="SAM" id="MobiDB-lite"/>
    </source>
</evidence>
<keyword evidence="4" id="KW-1185">Reference proteome</keyword>
<dbReference type="Proteomes" id="UP000651452">
    <property type="component" value="Unassembled WGS sequence"/>
</dbReference>
<name>A0A8H7MFP2_9PLEO</name>
<feature type="region of interest" description="Disordered" evidence="1">
    <location>
        <begin position="190"/>
        <end position="211"/>
    </location>
</feature>
<dbReference type="OrthoDB" id="3798381at2759"/>
<gene>
    <name evidence="3" type="ORF">EKO04_008715</name>
</gene>
<keyword evidence="2" id="KW-0812">Transmembrane</keyword>
<sequence>MDSRVVHTLVEPTLVAIAPVRTETYAFSSRVSTSLASLATATGHVLTTTATATSTATVMATTTIKETVTDSPTAYIPADIASPLANGRDGTPPLAILTLVAVIICGLILLFALGYFVILRCRGKCPHCPCYEDEVKKWRRGELKQVTPGMVQRRMRAWDLEKGSGELEAQEKVVQDRGQSLAFLEGRVEKSVQGEGKEDSRTGAEIEKPQPVHLSDLRHDSGYHVAAARRYSGGSEKTQVAAVDTGHPATYSAYLRDVVAPRDAETKRSLQEAEDQAFARLADRIQNPNNRDSVLQQATDELKQRIAAREEKEKEEQKEQGLKDAMQRMPPPRKGSQSRFVERFSLETNHDLQIGD</sequence>
<keyword evidence="2" id="KW-1133">Transmembrane helix</keyword>
<feature type="compositionally biased region" description="Basic and acidic residues" evidence="1">
    <location>
        <begin position="340"/>
        <end position="350"/>
    </location>
</feature>
<feature type="transmembrane region" description="Helical" evidence="2">
    <location>
        <begin position="94"/>
        <end position="118"/>
    </location>
</feature>
<dbReference type="AlphaFoldDB" id="A0A8H7MFP2"/>
<evidence type="ECO:0000313" key="4">
    <source>
        <dbReference type="Proteomes" id="UP000651452"/>
    </source>
</evidence>
<proteinExistence type="predicted"/>
<feature type="compositionally biased region" description="Basic and acidic residues" evidence="1">
    <location>
        <begin position="307"/>
        <end position="326"/>
    </location>
</feature>
<evidence type="ECO:0000256" key="2">
    <source>
        <dbReference type="SAM" id="Phobius"/>
    </source>
</evidence>
<evidence type="ECO:0000313" key="3">
    <source>
        <dbReference type="EMBL" id="KAF9693293.1"/>
    </source>
</evidence>
<reference evidence="3" key="1">
    <citation type="submission" date="2018-12" db="EMBL/GenBank/DDBJ databases">
        <authorList>
            <person name="Syme R.A."/>
            <person name="Farfan-Caceres L."/>
            <person name="Lichtenzveig J."/>
        </authorList>
    </citation>
    <scope>NUCLEOTIDE SEQUENCE</scope>
    <source>
        <strain evidence="3">Al4</strain>
    </source>
</reference>